<evidence type="ECO:0000256" key="3">
    <source>
        <dbReference type="ARBA" id="ARBA00012153"/>
    </source>
</evidence>
<dbReference type="NCBIfam" id="TIGR00506">
    <property type="entry name" value="ribB"/>
    <property type="match status" value="1"/>
</dbReference>
<evidence type="ECO:0000256" key="5">
    <source>
        <dbReference type="ARBA" id="ARBA00022619"/>
    </source>
</evidence>
<dbReference type="PANTHER" id="PTHR21327">
    <property type="entry name" value="GTP CYCLOHYDROLASE II-RELATED"/>
    <property type="match status" value="1"/>
</dbReference>
<dbReference type="Gene3D" id="3.90.870.10">
    <property type="entry name" value="DHBP synthase"/>
    <property type="match status" value="1"/>
</dbReference>
<evidence type="ECO:0000256" key="9">
    <source>
        <dbReference type="ARBA" id="ARBA00023211"/>
    </source>
</evidence>
<accession>A0A2C5YW33</accession>
<dbReference type="FunFam" id="3.90.870.10:FF:000002">
    <property type="entry name" value="3,4-dihydroxy-2-butanone 4-phosphate synthase"/>
    <property type="match status" value="1"/>
</dbReference>
<dbReference type="GO" id="GO:0008686">
    <property type="term" value="F:3,4-dihydroxy-2-butanone-4-phosphate synthase activity"/>
    <property type="evidence" value="ECO:0007669"/>
    <property type="project" value="UniProtKB-EC"/>
</dbReference>
<dbReference type="STRING" id="2004952.A0A2C5YW33"/>
<dbReference type="GO" id="GO:0009231">
    <property type="term" value="P:riboflavin biosynthetic process"/>
    <property type="evidence" value="ECO:0007669"/>
    <property type="project" value="UniProtKB-UniPathway"/>
</dbReference>
<comment type="cofactor">
    <cofactor evidence="12">
        <name>Mg(2+)</name>
        <dbReference type="ChEBI" id="CHEBI:18420"/>
    </cofactor>
    <cofactor evidence="12">
        <name>Mn(2+)</name>
        <dbReference type="ChEBI" id="CHEBI:29035"/>
    </cofactor>
    <text evidence="12">Binds 2 divalent metal cations per subunit. Magnesium or manganese.</text>
</comment>
<keyword evidence="14" id="KW-1185">Reference proteome</keyword>
<evidence type="ECO:0000313" key="13">
    <source>
        <dbReference type="EMBL" id="PHH73765.1"/>
    </source>
</evidence>
<evidence type="ECO:0000256" key="4">
    <source>
        <dbReference type="ARBA" id="ARBA00018836"/>
    </source>
</evidence>
<evidence type="ECO:0000313" key="14">
    <source>
        <dbReference type="Proteomes" id="UP000226431"/>
    </source>
</evidence>
<evidence type="ECO:0000256" key="2">
    <source>
        <dbReference type="ARBA" id="ARBA00011738"/>
    </source>
</evidence>
<dbReference type="PANTHER" id="PTHR21327:SF18">
    <property type="entry name" value="3,4-DIHYDROXY-2-BUTANONE 4-PHOSPHATE SYNTHASE"/>
    <property type="match status" value="1"/>
</dbReference>
<dbReference type="InterPro" id="IPR017945">
    <property type="entry name" value="DHBP_synth_RibB-like_a/b_dom"/>
</dbReference>
<dbReference type="InterPro" id="IPR000422">
    <property type="entry name" value="DHBP_synthase_RibB"/>
</dbReference>
<dbReference type="GO" id="GO:0005758">
    <property type="term" value="C:mitochondrial intermembrane space"/>
    <property type="evidence" value="ECO:0007669"/>
    <property type="project" value="TreeGrafter"/>
</dbReference>
<evidence type="ECO:0000256" key="10">
    <source>
        <dbReference type="ARBA" id="ARBA00023239"/>
    </source>
</evidence>
<dbReference type="GO" id="GO:0005829">
    <property type="term" value="C:cytosol"/>
    <property type="evidence" value="ECO:0007669"/>
    <property type="project" value="TreeGrafter"/>
</dbReference>
<proteinExistence type="inferred from homology"/>
<keyword evidence="8" id="KW-0318">Glutathionylation</keyword>
<evidence type="ECO:0000256" key="12">
    <source>
        <dbReference type="RuleBase" id="RU003843"/>
    </source>
</evidence>
<comment type="subunit">
    <text evidence="2 12">Homodimer.</text>
</comment>
<dbReference type="EMBL" id="NJES01000319">
    <property type="protein sequence ID" value="PHH73765.1"/>
    <property type="molecule type" value="Genomic_DNA"/>
</dbReference>
<dbReference type="Proteomes" id="UP000226431">
    <property type="component" value="Unassembled WGS sequence"/>
</dbReference>
<dbReference type="OrthoDB" id="60371at2759"/>
<comment type="catalytic activity">
    <reaction evidence="12">
        <text>D-ribulose 5-phosphate = (2S)-2-hydroxy-3-oxobutyl phosphate + formate + H(+)</text>
        <dbReference type="Rhea" id="RHEA:18457"/>
        <dbReference type="ChEBI" id="CHEBI:15378"/>
        <dbReference type="ChEBI" id="CHEBI:15740"/>
        <dbReference type="ChEBI" id="CHEBI:58121"/>
        <dbReference type="ChEBI" id="CHEBI:58830"/>
        <dbReference type="EC" id="4.1.99.12"/>
    </reaction>
</comment>
<evidence type="ECO:0000256" key="6">
    <source>
        <dbReference type="ARBA" id="ARBA00022723"/>
    </source>
</evidence>
<reference evidence="13 14" key="1">
    <citation type="submission" date="2017-06" db="EMBL/GenBank/DDBJ databases">
        <title>Ant-infecting Ophiocordyceps genomes reveal a high diversity of potential behavioral manipulation genes and a possible major role for enterotoxins.</title>
        <authorList>
            <person name="De Bekker C."/>
            <person name="Evans H.C."/>
            <person name="Brachmann A."/>
            <person name="Hughes D.P."/>
        </authorList>
    </citation>
    <scope>NUCLEOTIDE SEQUENCE [LARGE SCALE GENOMIC DNA]</scope>
    <source>
        <strain evidence="13 14">Map16</strain>
    </source>
</reference>
<keyword evidence="7 12" id="KW-0460">Magnesium</keyword>
<evidence type="ECO:0000256" key="1">
    <source>
        <dbReference type="ARBA" id="ARBA00004904"/>
    </source>
</evidence>
<evidence type="ECO:0000256" key="7">
    <source>
        <dbReference type="ARBA" id="ARBA00022842"/>
    </source>
</evidence>
<dbReference type="AlphaFoldDB" id="A0A2C5YW33"/>
<protein>
    <recommendedName>
        <fullName evidence="4 12">3,4-dihydroxy-2-butanone 4-phosphate synthase</fullName>
        <shortName evidence="12">DHBP synthase</shortName>
        <ecNumber evidence="3 12">4.1.99.12</ecNumber>
    </recommendedName>
</protein>
<name>A0A2C5YW33_9HYPO</name>
<gene>
    <name evidence="13" type="ORF">CDD80_3579</name>
</gene>
<comment type="pathway">
    <text evidence="1 12">Cofactor biosynthesis; riboflavin biosynthesis; 2-hydroxy-3-oxobutyl phosphate from D-ribulose 5-phosphate: step 1/1.</text>
</comment>
<dbReference type="EC" id="4.1.99.12" evidence="3 12"/>
<comment type="caution">
    <text evidence="13">The sequence shown here is derived from an EMBL/GenBank/DDBJ whole genome shotgun (WGS) entry which is preliminary data.</text>
</comment>
<evidence type="ECO:0000256" key="11">
    <source>
        <dbReference type="ARBA" id="ARBA00060730"/>
    </source>
</evidence>
<evidence type="ECO:0000256" key="8">
    <source>
        <dbReference type="ARBA" id="ARBA00023206"/>
    </source>
</evidence>
<comment type="similarity">
    <text evidence="11 12">Belongs to the DHBP synthase family.</text>
</comment>
<keyword evidence="5 12" id="KW-0686">Riboflavin biosynthesis</keyword>
<dbReference type="SUPFAM" id="SSF55821">
    <property type="entry name" value="YrdC/RibB"/>
    <property type="match status" value="1"/>
</dbReference>
<dbReference type="GO" id="GO:0046872">
    <property type="term" value="F:metal ion binding"/>
    <property type="evidence" value="ECO:0007669"/>
    <property type="project" value="UniProtKB-KW"/>
</dbReference>
<organism evidence="13 14">
    <name type="scientific">Ophiocordyceps camponoti-rufipedis</name>
    <dbReference type="NCBI Taxonomy" id="2004952"/>
    <lineage>
        <taxon>Eukaryota</taxon>
        <taxon>Fungi</taxon>
        <taxon>Dikarya</taxon>
        <taxon>Ascomycota</taxon>
        <taxon>Pezizomycotina</taxon>
        <taxon>Sordariomycetes</taxon>
        <taxon>Hypocreomycetidae</taxon>
        <taxon>Hypocreales</taxon>
        <taxon>Ophiocordycipitaceae</taxon>
        <taxon>Ophiocordyceps</taxon>
    </lineage>
</organism>
<keyword evidence="9 12" id="KW-0464">Manganese</keyword>
<dbReference type="UniPathway" id="UPA00275">
    <property type="reaction ID" value="UER00399"/>
</dbReference>
<keyword evidence="10 12" id="KW-0456">Lyase</keyword>
<keyword evidence="6 12" id="KW-0479">Metal-binding</keyword>
<sequence length="234" mass="24857">MPAPTMPNSLFDSIPDSIQAFRSGEFLVVLDDPDRENEADLIIAAQHVTTDRMAWMIRYSSGYICAPIPPTRADALSLPLMVPSGSQDPRGTAYTISVDAAHASVTTGISAQDRARACRVLADPAAGPHDLRRPGHLLPLRAHPGGVRARRGHTEAALELCRLAGLEPAAAICEIVDDGQEVPGRAVREGAGMMRGEACIAFARKWGLKVCTIADLVHHVECVDGKLAPNGDSA</sequence>
<comment type="function">
    <text evidence="12">Catalyzes the conversion of D-ribulose 5-phosphate to formate and 3,4-dihydroxy-2-butanone 4-phosphate.</text>
</comment>
<dbReference type="Pfam" id="PF00926">
    <property type="entry name" value="DHBP_synthase"/>
    <property type="match status" value="1"/>
</dbReference>